<gene>
    <name evidence="2" type="ORF">HUJ06_026469</name>
</gene>
<protein>
    <recommendedName>
        <fullName evidence="1">HAT C-terminal dimerisation domain-containing protein</fullName>
    </recommendedName>
</protein>
<accession>A0A822Y1Q1</accession>
<dbReference type="PANTHER" id="PTHR32166">
    <property type="entry name" value="OSJNBA0013A04.12 PROTEIN"/>
    <property type="match status" value="1"/>
</dbReference>
<evidence type="ECO:0000313" key="3">
    <source>
        <dbReference type="Proteomes" id="UP000607653"/>
    </source>
</evidence>
<comment type="caution">
    <text evidence="2">The sequence shown here is derived from an EMBL/GenBank/DDBJ whole genome shotgun (WGS) entry which is preliminary data.</text>
</comment>
<organism evidence="2 3">
    <name type="scientific">Nelumbo nucifera</name>
    <name type="common">Sacred lotus</name>
    <dbReference type="NCBI Taxonomy" id="4432"/>
    <lineage>
        <taxon>Eukaryota</taxon>
        <taxon>Viridiplantae</taxon>
        <taxon>Streptophyta</taxon>
        <taxon>Embryophyta</taxon>
        <taxon>Tracheophyta</taxon>
        <taxon>Spermatophyta</taxon>
        <taxon>Magnoliopsida</taxon>
        <taxon>Proteales</taxon>
        <taxon>Nelumbonaceae</taxon>
        <taxon>Nelumbo</taxon>
    </lineage>
</organism>
<name>A0A822Y1Q1_NELNU</name>
<dbReference type="Proteomes" id="UP000607653">
    <property type="component" value="Unassembled WGS sequence"/>
</dbReference>
<sequence>MIVGFTSPLVSALRLANSEFKPAMEYMYHAMLKAKELLKKFFNYKKAEYGPIMDIIHRRWNRQMGQRHHLAGYYFNPTFQYDPKSKVKSPAVMSTVFYVIEKLAIKSDDVEINLNKEFTLFENCCSNFGRPFLVKTFKSTSLGEWWSRFGCDTPNLKRIAIRILSQTCSSSGCERNWNVFERIPTKKRNRLEHQMLNGLVYVHCNVHVMDGRKTESLDPIGHEHVDVVEDWIVHDDEDPPLLDGNENDDMFKADETTFPIMESPRTDASGYPYRPDTMEMQLPTADQLCKNPLPLEYALGLIRKVKSDVTDEYMRSLPDLMVIRGRPHYTMVRTYLLSDLTWAGLMMWTSGGETHIRWACAYQRGGYNLQLLRISVHDNSAYTLP</sequence>
<evidence type="ECO:0000259" key="1">
    <source>
        <dbReference type="Pfam" id="PF05699"/>
    </source>
</evidence>
<dbReference type="InterPro" id="IPR012337">
    <property type="entry name" value="RNaseH-like_sf"/>
</dbReference>
<evidence type="ECO:0000313" key="2">
    <source>
        <dbReference type="EMBL" id="DAD25005.1"/>
    </source>
</evidence>
<dbReference type="GO" id="GO:0046983">
    <property type="term" value="F:protein dimerization activity"/>
    <property type="evidence" value="ECO:0007669"/>
    <property type="project" value="InterPro"/>
</dbReference>
<keyword evidence="3" id="KW-1185">Reference proteome</keyword>
<dbReference type="Pfam" id="PF05699">
    <property type="entry name" value="Dimer_Tnp_hAT"/>
    <property type="match status" value="1"/>
</dbReference>
<dbReference type="PANTHER" id="PTHR32166:SF121">
    <property type="entry name" value="DUF659 DOMAIN-CONTAINING PROTEIN"/>
    <property type="match status" value="1"/>
</dbReference>
<feature type="domain" description="HAT C-terminal dimerisation" evidence="1">
    <location>
        <begin position="139"/>
        <end position="203"/>
    </location>
</feature>
<dbReference type="AlphaFoldDB" id="A0A822Y1Q1"/>
<dbReference type="EMBL" id="DUZY01000001">
    <property type="protein sequence ID" value="DAD25005.1"/>
    <property type="molecule type" value="Genomic_DNA"/>
</dbReference>
<reference evidence="2 3" key="1">
    <citation type="journal article" date="2020" name="Mol. Biol. Evol.">
        <title>Distinct Expression and Methylation Patterns for Genes with Different Fates following a Single Whole-Genome Duplication in Flowering Plants.</title>
        <authorList>
            <person name="Shi T."/>
            <person name="Rahmani R.S."/>
            <person name="Gugger P.F."/>
            <person name="Wang M."/>
            <person name="Li H."/>
            <person name="Zhang Y."/>
            <person name="Li Z."/>
            <person name="Wang Q."/>
            <person name="Van de Peer Y."/>
            <person name="Marchal K."/>
            <person name="Chen J."/>
        </authorList>
    </citation>
    <scope>NUCLEOTIDE SEQUENCE [LARGE SCALE GENOMIC DNA]</scope>
    <source>
        <tissue evidence="2">Leaf</tissue>
    </source>
</reference>
<dbReference type="SUPFAM" id="SSF53098">
    <property type="entry name" value="Ribonuclease H-like"/>
    <property type="match status" value="1"/>
</dbReference>
<proteinExistence type="predicted"/>
<dbReference type="InterPro" id="IPR008906">
    <property type="entry name" value="HATC_C_dom"/>
</dbReference>